<dbReference type="OrthoDB" id="2912725at2"/>
<gene>
    <name evidence="1" type="ORF">CHR53_08765</name>
</gene>
<reference evidence="1 2" key="1">
    <citation type="submission" date="2017-07" db="EMBL/GenBank/DDBJ databases">
        <title>The complete genome sequence of Bacillus mesonae strain H20-5, an efficient strain improving plant abiotic stress resistance.</title>
        <authorList>
            <person name="Kim S.Y."/>
            <person name="Song H."/>
            <person name="Sang M.K."/>
            <person name="Weon H.-Y."/>
            <person name="Song J."/>
        </authorList>
    </citation>
    <scope>NUCLEOTIDE SEQUENCE [LARGE SCALE GENOMIC DNA]</scope>
    <source>
        <strain evidence="1 2">H20-5</strain>
    </source>
</reference>
<organism evidence="1 2">
    <name type="scientific">Neobacillus mesonae</name>
    <dbReference type="NCBI Taxonomy" id="1193713"/>
    <lineage>
        <taxon>Bacteria</taxon>
        <taxon>Bacillati</taxon>
        <taxon>Bacillota</taxon>
        <taxon>Bacilli</taxon>
        <taxon>Bacillales</taxon>
        <taxon>Bacillaceae</taxon>
        <taxon>Neobacillus</taxon>
    </lineage>
</organism>
<evidence type="ECO:0000313" key="1">
    <source>
        <dbReference type="EMBL" id="AZU61344.1"/>
    </source>
</evidence>
<dbReference type="AlphaFoldDB" id="A0A3T0HW27"/>
<protein>
    <submittedName>
        <fullName evidence="1">Uncharacterized protein</fullName>
    </submittedName>
</protein>
<evidence type="ECO:0000313" key="2">
    <source>
        <dbReference type="Proteomes" id="UP000282892"/>
    </source>
</evidence>
<proteinExistence type="predicted"/>
<dbReference type="RefSeq" id="WP_066395421.1">
    <property type="nucleotide sequence ID" value="NZ_CP022572.1"/>
</dbReference>
<accession>A0A3T0HW27</accession>
<dbReference type="Proteomes" id="UP000282892">
    <property type="component" value="Chromosome"/>
</dbReference>
<name>A0A3T0HW27_9BACI</name>
<dbReference type="EMBL" id="CP022572">
    <property type="protein sequence ID" value="AZU61344.1"/>
    <property type="molecule type" value="Genomic_DNA"/>
</dbReference>
<dbReference type="STRING" id="1193713.GCA_001636315_04194"/>
<keyword evidence="2" id="KW-1185">Reference proteome</keyword>
<sequence length="158" mass="17991">MLRKVHVVVVLLIVLVSSSLLSGCGAILSNESIVNRYADALLTKNNEIQFRFHINNEIIEGEHQIYKVKVMIHDDKLAAAIGKREIVYGEDQVLNGEYLDVRGKGEKYIYMNPIPLKEDLHVQELQNMIEQNNAVSIEVFNNKEVFGRAYLTNFSSEL</sequence>
<dbReference type="KEGG" id="nmk:CHR53_08765"/>
<dbReference type="PROSITE" id="PS51257">
    <property type="entry name" value="PROKAR_LIPOPROTEIN"/>
    <property type="match status" value="1"/>
</dbReference>